<dbReference type="InterPro" id="IPR011990">
    <property type="entry name" value="TPR-like_helical_dom_sf"/>
</dbReference>
<dbReference type="NCBIfam" id="TIGR00756">
    <property type="entry name" value="PPR"/>
    <property type="match status" value="1"/>
</dbReference>
<feature type="domain" description="DNA-directed RNA polymerase subunit 2 hybrid-binding" evidence="9">
    <location>
        <begin position="529"/>
        <end position="559"/>
    </location>
</feature>
<dbReference type="GO" id="GO:0032549">
    <property type="term" value="F:ribonucleoside binding"/>
    <property type="evidence" value="ECO:0007669"/>
    <property type="project" value="InterPro"/>
</dbReference>
<dbReference type="PROSITE" id="PS51375">
    <property type="entry name" value="PPR"/>
    <property type="match status" value="2"/>
</dbReference>
<dbReference type="AlphaFoldDB" id="A0A2I0LFS5"/>
<keyword evidence="4" id="KW-0808">Transferase</keyword>
<dbReference type="Proteomes" id="UP000233551">
    <property type="component" value="Unassembled WGS sequence"/>
</dbReference>
<feature type="domain" description="DNA-directed RNA polymerase subunit 2 hybrid-binding" evidence="9">
    <location>
        <begin position="352"/>
        <end position="399"/>
    </location>
</feature>
<evidence type="ECO:0000256" key="2">
    <source>
        <dbReference type="ARBA" id="ARBA00012418"/>
    </source>
</evidence>
<dbReference type="PANTHER" id="PTHR20856">
    <property type="entry name" value="DNA-DIRECTED RNA POLYMERASE I SUBUNIT 2"/>
    <property type="match status" value="1"/>
</dbReference>
<feature type="repeat" description="PPR" evidence="8">
    <location>
        <begin position="244"/>
        <end position="278"/>
    </location>
</feature>
<dbReference type="InterPro" id="IPR007120">
    <property type="entry name" value="DNA-dir_RNAP_su2_dom"/>
</dbReference>
<comment type="similarity">
    <text evidence="1">Belongs to the RNA polymerase beta chain family.</text>
</comment>
<dbReference type="SUPFAM" id="SSF64484">
    <property type="entry name" value="beta and beta-prime subunits of DNA dependent RNA-polymerase"/>
    <property type="match status" value="1"/>
</dbReference>
<proteinExistence type="inferred from homology"/>
<evidence type="ECO:0000256" key="8">
    <source>
        <dbReference type="PROSITE-ProRule" id="PRU00708"/>
    </source>
</evidence>
<dbReference type="Gene3D" id="2.40.50.150">
    <property type="match status" value="2"/>
</dbReference>
<evidence type="ECO:0000259" key="11">
    <source>
        <dbReference type="Pfam" id="PF04567"/>
    </source>
</evidence>
<evidence type="ECO:0000313" key="13">
    <source>
        <dbReference type="Proteomes" id="UP000233551"/>
    </source>
</evidence>
<evidence type="ECO:0000256" key="7">
    <source>
        <dbReference type="ARBA" id="ARBA00023163"/>
    </source>
</evidence>
<dbReference type="InterPro" id="IPR014724">
    <property type="entry name" value="RNA_pol_RPB2_OB-fold"/>
</dbReference>
<dbReference type="EMBL" id="PGOL01000003">
    <property type="protein sequence ID" value="PKI79510.1"/>
    <property type="molecule type" value="Genomic_DNA"/>
</dbReference>
<gene>
    <name evidence="12" type="ORF">CRG98_000141</name>
</gene>
<accession>A0A2I0LFS5</accession>
<evidence type="ECO:0000256" key="5">
    <source>
        <dbReference type="ARBA" id="ARBA00022695"/>
    </source>
</evidence>
<dbReference type="Gene3D" id="2.40.270.10">
    <property type="entry name" value="DNA-directed RNA polymerase, subunit 2, domain 6"/>
    <property type="match status" value="3"/>
</dbReference>
<dbReference type="InterPro" id="IPR007647">
    <property type="entry name" value="RNA_pol_Rpb2_5"/>
</dbReference>
<dbReference type="InterPro" id="IPR002885">
    <property type="entry name" value="PPR_rpt"/>
</dbReference>
<dbReference type="Pfam" id="PF12854">
    <property type="entry name" value="PPR_1"/>
    <property type="match status" value="1"/>
</dbReference>
<sequence>MLILPTLQESPEEGGWQDLLAKGFIEYIDTEEEETTMISMTINEANRVEFVAEEPDNPHASVAIRAPAFFFQLHCEDRIPLKRCFEAPFLDSLRSQLASVPANSRLCSRRFFIWAGTHSTYRHSGHMYRQACEIFWIHHNPGAILEVLESYRADECSVNLKTVKVVLNLCKEAKLADEAFWVLRRMGDFNLGADTVSYNVVIRLFCQKGDMATAGMLMREMGLGKLEEAERRFIRMLSCKMRPDGMTCNMIIRELCSTGRPFDAFMLFREIEKAGCSAFIGSNAFSELLMGLAKLNHKEEAATLARSGSLERGLELLTEMEKGGGDCSPNVVTYTSVIQSFCNQGLVVKALANAIVAIACYSGYNQEDSVSMNQSSIDCGFFRSSFFRSYRDEEKKMGTLVKGTGVSGEDVIIRKTTPIAQDEAEGQASRYTGRDYSISLRHSETGIVDQVLLTTNADGLRFVKKGTVGMNYTREDMPWTVEGITPDIIVNPHAIPSRMTIGQLIECIMGNVAAHMGKEGDATPFTDVTRLKHMVDDKIHSRGRGPVHILTRQSAGGRSCDDGLPFAEMERDCMIAHGAAHFLKERFDQGDAYRVHVCERCGLIAIANLKKDSFECRGF</sequence>
<protein>
    <recommendedName>
        <fullName evidence="2">DNA-directed RNA polymerase</fullName>
        <ecNumber evidence="2">2.7.7.6</ecNumber>
    </recommendedName>
</protein>
<organism evidence="12 13">
    <name type="scientific">Punica granatum</name>
    <name type="common">Pomegranate</name>
    <dbReference type="NCBI Taxonomy" id="22663"/>
    <lineage>
        <taxon>Eukaryota</taxon>
        <taxon>Viridiplantae</taxon>
        <taxon>Streptophyta</taxon>
        <taxon>Embryophyta</taxon>
        <taxon>Tracheophyta</taxon>
        <taxon>Spermatophyta</taxon>
        <taxon>Magnoliopsida</taxon>
        <taxon>eudicotyledons</taxon>
        <taxon>Gunneridae</taxon>
        <taxon>Pentapetalae</taxon>
        <taxon>rosids</taxon>
        <taxon>malvids</taxon>
        <taxon>Myrtales</taxon>
        <taxon>Lythraceae</taxon>
        <taxon>Punica</taxon>
    </lineage>
</organism>
<dbReference type="GO" id="GO:0003899">
    <property type="term" value="F:DNA-directed RNA polymerase activity"/>
    <property type="evidence" value="ECO:0007669"/>
    <property type="project" value="UniProtKB-EC"/>
</dbReference>
<keyword evidence="3" id="KW-0240">DNA-directed RNA polymerase</keyword>
<keyword evidence="5" id="KW-0548">Nucleotidyltransferase</keyword>
<evidence type="ECO:0000256" key="6">
    <source>
        <dbReference type="ARBA" id="ARBA00022737"/>
    </source>
</evidence>
<feature type="domain" description="RNA polymerase Rpb2" evidence="10">
    <location>
        <begin position="563"/>
        <end position="616"/>
    </location>
</feature>
<dbReference type="GO" id="GO:0000428">
    <property type="term" value="C:DNA-directed RNA polymerase complex"/>
    <property type="evidence" value="ECO:0007669"/>
    <property type="project" value="UniProtKB-KW"/>
</dbReference>
<dbReference type="Pfam" id="PF04567">
    <property type="entry name" value="RNA_pol_Rpb2_5"/>
    <property type="match status" value="1"/>
</dbReference>
<dbReference type="GO" id="GO:0003677">
    <property type="term" value="F:DNA binding"/>
    <property type="evidence" value="ECO:0007669"/>
    <property type="project" value="InterPro"/>
</dbReference>
<comment type="caution">
    <text evidence="12">The sequence shown here is derived from an EMBL/GenBank/DDBJ whole genome shotgun (WGS) entry which is preliminary data.</text>
</comment>
<dbReference type="Gene3D" id="1.25.40.10">
    <property type="entry name" value="Tetratricopeptide repeat domain"/>
    <property type="match status" value="2"/>
</dbReference>
<dbReference type="STRING" id="22663.A0A2I0LFS5"/>
<dbReference type="Pfam" id="PF01535">
    <property type="entry name" value="PPR"/>
    <property type="match status" value="2"/>
</dbReference>
<keyword evidence="6" id="KW-0677">Repeat</keyword>
<dbReference type="Gene3D" id="3.90.1800.10">
    <property type="entry name" value="RNA polymerase alpha subunit dimerisation domain"/>
    <property type="match status" value="1"/>
</dbReference>
<evidence type="ECO:0000256" key="4">
    <source>
        <dbReference type="ARBA" id="ARBA00022679"/>
    </source>
</evidence>
<evidence type="ECO:0000256" key="1">
    <source>
        <dbReference type="ARBA" id="ARBA00006835"/>
    </source>
</evidence>
<dbReference type="GO" id="GO:0006351">
    <property type="term" value="P:DNA-templated transcription"/>
    <property type="evidence" value="ECO:0007669"/>
    <property type="project" value="InterPro"/>
</dbReference>
<evidence type="ECO:0000259" key="9">
    <source>
        <dbReference type="Pfam" id="PF00562"/>
    </source>
</evidence>
<keyword evidence="7" id="KW-0804">Transcription</keyword>
<dbReference type="InterPro" id="IPR015712">
    <property type="entry name" value="DNA-dir_RNA_pol_su2"/>
</dbReference>
<evidence type="ECO:0000313" key="12">
    <source>
        <dbReference type="EMBL" id="PKI79510.1"/>
    </source>
</evidence>
<keyword evidence="13" id="KW-1185">Reference proteome</keyword>
<name>A0A2I0LFS5_PUNGR</name>
<dbReference type="InterPro" id="IPR007641">
    <property type="entry name" value="RNA_pol_Rpb2_7"/>
</dbReference>
<dbReference type="EC" id="2.7.7.6" evidence="2"/>
<evidence type="ECO:0000259" key="10">
    <source>
        <dbReference type="Pfam" id="PF04560"/>
    </source>
</evidence>
<feature type="domain" description="RNA polymerase Rpb2" evidence="11">
    <location>
        <begin position="16"/>
        <end position="47"/>
    </location>
</feature>
<evidence type="ECO:0000256" key="3">
    <source>
        <dbReference type="ARBA" id="ARBA00022478"/>
    </source>
</evidence>
<feature type="domain" description="DNA-directed RNA polymerase subunit 2 hybrid-binding" evidence="9">
    <location>
        <begin position="464"/>
        <end position="526"/>
    </location>
</feature>
<dbReference type="Pfam" id="PF04560">
    <property type="entry name" value="RNA_pol_Rpb2_7"/>
    <property type="match status" value="1"/>
</dbReference>
<dbReference type="Pfam" id="PF00562">
    <property type="entry name" value="RNA_pol_Rpb2_6"/>
    <property type="match status" value="3"/>
</dbReference>
<feature type="repeat" description="PPR" evidence="8">
    <location>
        <begin position="194"/>
        <end position="228"/>
    </location>
</feature>
<dbReference type="InterPro" id="IPR037033">
    <property type="entry name" value="DNA-dir_RNAP_su2_hyb_sf"/>
</dbReference>
<reference evidence="12 13" key="1">
    <citation type="submission" date="2017-11" db="EMBL/GenBank/DDBJ databases">
        <title>De-novo sequencing of pomegranate (Punica granatum L.) genome.</title>
        <authorList>
            <person name="Akparov Z."/>
            <person name="Amiraslanov A."/>
            <person name="Hajiyeva S."/>
            <person name="Abbasov M."/>
            <person name="Kaur K."/>
            <person name="Hamwieh A."/>
            <person name="Solovyev V."/>
            <person name="Salamov A."/>
            <person name="Braich B."/>
            <person name="Kosarev P."/>
            <person name="Mahmoud A."/>
            <person name="Hajiyev E."/>
            <person name="Babayeva S."/>
            <person name="Izzatullayeva V."/>
            <person name="Mammadov A."/>
            <person name="Mammadov A."/>
            <person name="Sharifova S."/>
            <person name="Ojaghi J."/>
            <person name="Eynullazada K."/>
            <person name="Bayramov B."/>
            <person name="Abdulazimova A."/>
            <person name="Shahmuradov I."/>
        </authorList>
    </citation>
    <scope>NUCLEOTIDE SEQUENCE [LARGE SCALE GENOMIC DNA]</scope>
    <source>
        <strain evidence="13">cv. AG2017</strain>
        <tissue evidence="12">Leaf</tissue>
    </source>
</reference>